<keyword evidence="3" id="KW-0418">Kinase</keyword>
<evidence type="ECO:0000256" key="3">
    <source>
        <dbReference type="ARBA" id="ARBA00022777"/>
    </source>
</evidence>
<keyword evidence="1" id="KW-0723">Serine/threonine-protein kinase</keyword>
<keyword evidence="2" id="KW-0808">Transferase</keyword>
<keyword evidence="6" id="KW-1185">Reference proteome</keyword>
<sequence>MALFFWSHRCNDACRLLHLSPFPTFADQVVRAKAAAGAELRVSAMAHGALSKTDSELSSARRQAGVRTSRLQVEQMLLFNDGDWFSVPRVRHPRGRGPMPEELVEPCIHMELAWYYSTGRLSAGQTAQISPEGALFHLQQAAKGGLVCALLALARLCSDLPHEDFLPSVLGCSAELCLHLLELAADRGSAAAAGSLAQLTEQGIYEPADLLKAAHMYEHFARLHLEEDVEGCEPCEGPGEDGAEDERLWCDGITRPTFWSSSFGWESHGLTPQMSLADAARLHGDLGGHARAAELYRWASEVAMEAGEAKQADRYERLAQAAESAADADTGADGLVDTSPVRSRTSSVHLPAAVHLPATLLARLGELAKELGVPEGEEGVGKAVEKLLQAYRGGGGGGSRTFPASSPGGPRSILKKSVTFSQQPPEEFQPPCEDGVEEQTHAFDRAVVDKALCSPKQGPAPAPPAPPPCSATSSTAAATCSRAAAPAPAAQVEVADSTGRPLGGATVVLVDSATGTQLSEAAVTDAAGKARVCARRRRLLLRVTRPGYASGRPRFA</sequence>
<feature type="domain" description="Alpha-type protein kinase" evidence="4">
    <location>
        <begin position="1"/>
        <end position="22"/>
    </location>
</feature>
<dbReference type="InterPro" id="IPR011990">
    <property type="entry name" value="TPR-like_helical_dom_sf"/>
</dbReference>
<dbReference type="InterPro" id="IPR004166">
    <property type="entry name" value="a-kinase_dom"/>
</dbReference>
<gene>
    <name evidence="5" type="ORF">PCOR1329_LOCUS51825</name>
</gene>
<proteinExistence type="predicted"/>
<dbReference type="Gene3D" id="1.25.40.10">
    <property type="entry name" value="Tetratricopeptide repeat domain"/>
    <property type="match status" value="1"/>
</dbReference>
<comment type="caution">
    <text evidence="5">The sequence shown here is derived from an EMBL/GenBank/DDBJ whole genome shotgun (WGS) entry which is preliminary data.</text>
</comment>
<dbReference type="EMBL" id="CAUYUJ010016294">
    <property type="protein sequence ID" value="CAK0863776.1"/>
    <property type="molecule type" value="Genomic_DNA"/>
</dbReference>
<accession>A0ABN9UUK2</accession>
<evidence type="ECO:0000313" key="5">
    <source>
        <dbReference type="EMBL" id="CAK0863776.1"/>
    </source>
</evidence>
<dbReference type="SUPFAM" id="SSF81901">
    <property type="entry name" value="HCP-like"/>
    <property type="match status" value="1"/>
</dbReference>
<dbReference type="PROSITE" id="PS51158">
    <property type="entry name" value="ALPHA_KINASE"/>
    <property type="match status" value="1"/>
</dbReference>
<reference evidence="5" key="1">
    <citation type="submission" date="2023-10" db="EMBL/GenBank/DDBJ databases">
        <authorList>
            <person name="Chen Y."/>
            <person name="Shah S."/>
            <person name="Dougan E. K."/>
            <person name="Thang M."/>
            <person name="Chan C."/>
        </authorList>
    </citation>
    <scope>NUCLEOTIDE SEQUENCE [LARGE SCALE GENOMIC DNA]</scope>
</reference>
<organism evidence="5 6">
    <name type="scientific">Prorocentrum cordatum</name>
    <dbReference type="NCBI Taxonomy" id="2364126"/>
    <lineage>
        <taxon>Eukaryota</taxon>
        <taxon>Sar</taxon>
        <taxon>Alveolata</taxon>
        <taxon>Dinophyceae</taxon>
        <taxon>Prorocentrales</taxon>
        <taxon>Prorocentraceae</taxon>
        <taxon>Prorocentrum</taxon>
    </lineage>
</organism>
<name>A0ABN9UUK2_9DINO</name>
<evidence type="ECO:0000256" key="2">
    <source>
        <dbReference type="ARBA" id="ARBA00022679"/>
    </source>
</evidence>
<evidence type="ECO:0000259" key="4">
    <source>
        <dbReference type="PROSITE" id="PS51158"/>
    </source>
</evidence>
<protein>
    <recommendedName>
        <fullName evidence="4">Alpha-type protein kinase domain-containing protein</fullName>
    </recommendedName>
</protein>
<dbReference type="Proteomes" id="UP001189429">
    <property type="component" value="Unassembled WGS sequence"/>
</dbReference>
<evidence type="ECO:0000313" key="6">
    <source>
        <dbReference type="Proteomes" id="UP001189429"/>
    </source>
</evidence>
<evidence type="ECO:0000256" key="1">
    <source>
        <dbReference type="ARBA" id="ARBA00022527"/>
    </source>
</evidence>